<name>A0AAD8ERB2_DIPPU</name>
<dbReference type="EMBL" id="JASPKZ010000898">
    <property type="protein sequence ID" value="KAJ9598902.1"/>
    <property type="molecule type" value="Genomic_DNA"/>
</dbReference>
<reference evidence="2" key="1">
    <citation type="journal article" date="2023" name="IScience">
        <title>Live-bearing cockroach genome reveals convergent evolutionary mechanisms linked to viviparity in insects and beyond.</title>
        <authorList>
            <person name="Fouks B."/>
            <person name="Harrison M.C."/>
            <person name="Mikhailova A.A."/>
            <person name="Marchal E."/>
            <person name="English S."/>
            <person name="Carruthers M."/>
            <person name="Jennings E.C."/>
            <person name="Chiamaka E.L."/>
            <person name="Frigard R.A."/>
            <person name="Pippel M."/>
            <person name="Attardo G.M."/>
            <person name="Benoit J.B."/>
            <person name="Bornberg-Bauer E."/>
            <person name="Tobe S.S."/>
        </authorList>
    </citation>
    <scope>NUCLEOTIDE SEQUENCE</scope>
    <source>
        <strain evidence="2">Stay&amp;Tobe</strain>
    </source>
</reference>
<feature type="non-terminal residue" evidence="2">
    <location>
        <position position="136"/>
    </location>
</feature>
<feature type="transmembrane region" description="Helical" evidence="1">
    <location>
        <begin position="112"/>
        <end position="131"/>
    </location>
</feature>
<protein>
    <submittedName>
        <fullName evidence="2">Uncharacterized protein</fullName>
    </submittedName>
</protein>
<dbReference type="AlphaFoldDB" id="A0AAD8ERB2"/>
<keyword evidence="3" id="KW-1185">Reference proteome</keyword>
<feature type="non-terminal residue" evidence="2">
    <location>
        <position position="1"/>
    </location>
</feature>
<keyword evidence="1" id="KW-0812">Transmembrane</keyword>
<evidence type="ECO:0000256" key="1">
    <source>
        <dbReference type="SAM" id="Phobius"/>
    </source>
</evidence>
<gene>
    <name evidence="2" type="ORF">L9F63_026563</name>
</gene>
<evidence type="ECO:0000313" key="3">
    <source>
        <dbReference type="Proteomes" id="UP001233999"/>
    </source>
</evidence>
<proteinExistence type="predicted"/>
<keyword evidence="1" id="KW-1133">Transmembrane helix</keyword>
<organism evidence="2 3">
    <name type="scientific">Diploptera punctata</name>
    <name type="common">Pacific beetle cockroach</name>
    <dbReference type="NCBI Taxonomy" id="6984"/>
    <lineage>
        <taxon>Eukaryota</taxon>
        <taxon>Metazoa</taxon>
        <taxon>Ecdysozoa</taxon>
        <taxon>Arthropoda</taxon>
        <taxon>Hexapoda</taxon>
        <taxon>Insecta</taxon>
        <taxon>Pterygota</taxon>
        <taxon>Neoptera</taxon>
        <taxon>Polyneoptera</taxon>
        <taxon>Dictyoptera</taxon>
        <taxon>Blattodea</taxon>
        <taxon>Blaberoidea</taxon>
        <taxon>Blaberidae</taxon>
        <taxon>Diplopterinae</taxon>
        <taxon>Diploptera</taxon>
    </lineage>
</organism>
<keyword evidence="1" id="KW-0472">Membrane</keyword>
<accession>A0AAD8ERB2</accession>
<reference evidence="2" key="2">
    <citation type="submission" date="2023-05" db="EMBL/GenBank/DDBJ databases">
        <authorList>
            <person name="Fouks B."/>
        </authorList>
    </citation>
    <scope>NUCLEOTIDE SEQUENCE</scope>
    <source>
        <strain evidence="2">Stay&amp;Tobe</strain>
        <tissue evidence="2">Testes</tissue>
    </source>
</reference>
<evidence type="ECO:0000313" key="2">
    <source>
        <dbReference type="EMBL" id="KAJ9598902.1"/>
    </source>
</evidence>
<comment type="caution">
    <text evidence="2">The sequence shown here is derived from an EMBL/GenBank/DDBJ whole genome shotgun (WGS) entry which is preliminary data.</text>
</comment>
<dbReference type="Proteomes" id="UP001233999">
    <property type="component" value="Unassembled WGS sequence"/>
</dbReference>
<sequence length="136" mass="15198">QRGLGVVYTFFNATFFGKSRFADSFRSLSSPRTCDGGWSAGPMDLAGRGRGAKQNTDHSSFATREDALCRRYLAGRSASISTDRSSIRNPRDVALPLLIWSHRPPRAGKKSAGVFSYLLVFISLFKLWFFFFKITS</sequence>